<comment type="caution">
    <text evidence="1">The sequence shown here is derived from an EMBL/GenBank/DDBJ whole genome shotgun (WGS) entry which is preliminary data.</text>
</comment>
<keyword evidence="2" id="KW-1185">Reference proteome</keyword>
<reference evidence="1" key="1">
    <citation type="submission" date="2020-08" db="EMBL/GenBank/DDBJ databases">
        <title>Multicomponent nature underlies the extraordinary mechanical properties of spider dragline silk.</title>
        <authorList>
            <person name="Kono N."/>
            <person name="Nakamura H."/>
            <person name="Mori M."/>
            <person name="Yoshida Y."/>
            <person name="Ohtoshi R."/>
            <person name="Malay A.D."/>
            <person name="Moran D.A.P."/>
            <person name="Tomita M."/>
            <person name="Numata K."/>
            <person name="Arakawa K."/>
        </authorList>
    </citation>
    <scope>NUCLEOTIDE SEQUENCE</scope>
</reference>
<evidence type="ECO:0000313" key="2">
    <source>
        <dbReference type="Proteomes" id="UP000887159"/>
    </source>
</evidence>
<dbReference type="AlphaFoldDB" id="A0A8X6S2D5"/>
<proteinExistence type="predicted"/>
<sequence length="119" mass="13435">MTLSKISQMGSLSLGNPVFKGHGRCLRFTIRSAWTRQKNAGHEFTTMECNVSLFCSQFVLEQLTYYEPMKIISQTQKFQRPLFEPSGNKEQAAAGKKNFFAPQLVRANGDAEIDNETPI</sequence>
<protein>
    <submittedName>
        <fullName evidence="1">Uncharacterized protein</fullName>
    </submittedName>
</protein>
<gene>
    <name evidence="1" type="ORF">TNCV_4415881</name>
</gene>
<organism evidence="1 2">
    <name type="scientific">Trichonephila clavipes</name>
    <name type="common">Golden silk orbweaver</name>
    <name type="synonym">Nephila clavipes</name>
    <dbReference type="NCBI Taxonomy" id="2585209"/>
    <lineage>
        <taxon>Eukaryota</taxon>
        <taxon>Metazoa</taxon>
        <taxon>Ecdysozoa</taxon>
        <taxon>Arthropoda</taxon>
        <taxon>Chelicerata</taxon>
        <taxon>Arachnida</taxon>
        <taxon>Araneae</taxon>
        <taxon>Araneomorphae</taxon>
        <taxon>Entelegynae</taxon>
        <taxon>Araneoidea</taxon>
        <taxon>Nephilidae</taxon>
        <taxon>Trichonephila</taxon>
    </lineage>
</organism>
<dbReference type="Proteomes" id="UP000887159">
    <property type="component" value="Unassembled WGS sequence"/>
</dbReference>
<dbReference type="EMBL" id="BMAU01021244">
    <property type="protein sequence ID" value="GFY04501.1"/>
    <property type="molecule type" value="Genomic_DNA"/>
</dbReference>
<evidence type="ECO:0000313" key="1">
    <source>
        <dbReference type="EMBL" id="GFY04501.1"/>
    </source>
</evidence>
<accession>A0A8X6S2D5</accession>
<name>A0A8X6S2D5_TRICX</name>